<dbReference type="Pfam" id="PF14958">
    <property type="entry name" value="PAAT-like"/>
    <property type="match status" value="1"/>
</dbReference>
<protein>
    <submittedName>
        <fullName evidence="2">Chromosome 10 open reading frame 88</fullName>
    </submittedName>
</protein>
<keyword evidence="3" id="KW-1185">Reference proteome</keyword>
<evidence type="ECO:0000256" key="1">
    <source>
        <dbReference type="SAM" id="Coils"/>
    </source>
</evidence>
<evidence type="ECO:0000313" key="3">
    <source>
        <dbReference type="Proteomes" id="UP000735302"/>
    </source>
</evidence>
<organism evidence="2 3">
    <name type="scientific">Plakobranchus ocellatus</name>
    <dbReference type="NCBI Taxonomy" id="259542"/>
    <lineage>
        <taxon>Eukaryota</taxon>
        <taxon>Metazoa</taxon>
        <taxon>Spiralia</taxon>
        <taxon>Lophotrochozoa</taxon>
        <taxon>Mollusca</taxon>
        <taxon>Gastropoda</taxon>
        <taxon>Heterobranchia</taxon>
        <taxon>Euthyneura</taxon>
        <taxon>Panpulmonata</taxon>
        <taxon>Sacoglossa</taxon>
        <taxon>Placobranchoidea</taxon>
        <taxon>Plakobranchidae</taxon>
        <taxon>Plakobranchus</taxon>
    </lineage>
</organism>
<dbReference type="Proteomes" id="UP000735302">
    <property type="component" value="Unassembled WGS sequence"/>
</dbReference>
<comment type="caution">
    <text evidence="2">The sequence shown here is derived from an EMBL/GenBank/DDBJ whole genome shotgun (WGS) entry which is preliminary data.</text>
</comment>
<dbReference type="EMBL" id="BLXT01004491">
    <property type="protein sequence ID" value="GFO13498.1"/>
    <property type="molecule type" value="Genomic_DNA"/>
</dbReference>
<proteinExistence type="predicted"/>
<name>A0AAV4B410_9GAST</name>
<evidence type="ECO:0000313" key="2">
    <source>
        <dbReference type="EMBL" id="GFO13498.1"/>
    </source>
</evidence>
<reference evidence="2 3" key="1">
    <citation type="journal article" date="2021" name="Elife">
        <title>Chloroplast acquisition without the gene transfer in kleptoplastic sea slugs, Plakobranchus ocellatus.</title>
        <authorList>
            <person name="Maeda T."/>
            <person name="Takahashi S."/>
            <person name="Yoshida T."/>
            <person name="Shimamura S."/>
            <person name="Takaki Y."/>
            <person name="Nagai Y."/>
            <person name="Toyoda A."/>
            <person name="Suzuki Y."/>
            <person name="Arimoto A."/>
            <person name="Ishii H."/>
            <person name="Satoh N."/>
            <person name="Nishiyama T."/>
            <person name="Hasebe M."/>
            <person name="Maruyama T."/>
            <person name="Minagawa J."/>
            <person name="Obokata J."/>
            <person name="Shigenobu S."/>
        </authorList>
    </citation>
    <scope>NUCLEOTIDE SEQUENCE [LARGE SCALE GENOMIC DNA]</scope>
</reference>
<feature type="coiled-coil region" evidence="1">
    <location>
        <begin position="313"/>
        <end position="344"/>
    </location>
</feature>
<accession>A0AAV4B410</accession>
<dbReference type="PANTHER" id="PTHR14787">
    <property type="entry name" value="C10ORF188 FAMILY MEMBER"/>
    <property type="match status" value="1"/>
</dbReference>
<dbReference type="InterPro" id="IPR028043">
    <property type="entry name" value="PAAT-like"/>
</dbReference>
<keyword evidence="1" id="KW-0175">Coiled coil</keyword>
<gene>
    <name evidence="2" type="ORF">PoB_004000300</name>
</gene>
<sequence length="377" mass="41301">MACRSNLCNIAFSWSPDGSPAHVTKFTYLDVTDLNKENDEISIDFESDRLAGDVDFCPETQLWLTREGSDEDSKYCILHLTCPKPDFAQINGVSVISESRTLEVSNELKGYITTARGKKLSQRLSQVGVDGSNSSDLYSCSCFLEESCPSLSLKFLSIGNRSAFCVQSICINIIQHGLQSPPVKGSLDITKLKKDIEDMGSLMSERAKDFMSTLEQYEKNKIDKSSGLLAATLGNSSTGTSTNGLSSIMSSILGTGTMKSLAKSSIGSDGDQQDMYKILNSVCGSVANLRVASVKQENTQCETDVKTCDDTALKAKSENLAVSTENMDKLKSELRSELSEIKQEMLTEIHEVKLELNQKLDSILHLLQDLKSVEEKT</sequence>
<dbReference type="AlphaFoldDB" id="A0AAV4B410"/>
<dbReference type="PANTHER" id="PTHR14787:SF1">
    <property type="entry name" value="ATPASE PAAT"/>
    <property type="match status" value="1"/>
</dbReference>